<proteinExistence type="predicted"/>
<keyword evidence="2" id="KW-1185">Reference proteome</keyword>
<reference evidence="1 2" key="1">
    <citation type="submission" date="2015-04" db="EMBL/GenBank/DDBJ databases">
        <authorList>
            <person name="Syromyatnikov M.Y."/>
            <person name="Popov V.N."/>
        </authorList>
    </citation>
    <scope>NUCLEOTIDE SEQUENCE [LARGE SCALE GENOMIC DNA]</scope>
</reference>
<protein>
    <submittedName>
        <fullName evidence="1">CLUMA_CG013217, isoform A</fullName>
    </submittedName>
</protein>
<accession>A0A1J1IJH4</accession>
<sequence>MDNNSPKKEKLKLPRLQLGAQWLVLAEASILFILIKGQINDEKEIEKKLNGRGLEGTSGVICETLLFYEILFHITALVSYKQPFKVIKLWKRTD</sequence>
<dbReference type="AlphaFoldDB" id="A0A1J1IJH4"/>
<organism evidence="1 2">
    <name type="scientific">Clunio marinus</name>
    <dbReference type="NCBI Taxonomy" id="568069"/>
    <lineage>
        <taxon>Eukaryota</taxon>
        <taxon>Metazoa</taxon>
        <taxon>Ecdysozoa</taxon>
        <taxon>Arthropoda</taxon>
        <taxon>Hexapoda</taxon>
        <taxon>Insecta</taxon>
        <taxon>Pterygota</taxon>
        <taxon>Neoptera</taxon>
        <taxon>Endopterygota</taxon>
        <taxon>Diptera</taxon>
        <taxon>Nematocera</taxon>
        <taxon>Chironomoidea</taxon>
        <taxon>Chironomidae</taxon>
        <taxon>Clunio</taxon>
    </lineage>
</organism>
<dbReference type="Proteomes" id="UP000183832">
    <property type="component" value="Unassembled WGS sequence"/>
</dbReference>
<gene>
    <name evidence="1" type="ORF">CLUMA_CG013217</name>
</gene>
<dbReference type="EMBL" id="CVRI01000054">
    <property type="protein sequence ID" value="CRK99914.1"/>
    <property type="molecule type" value="Genomic_DNA"/>
</dbReference>
<evidence type="ECO:0000313" key="1">
    <source>
        <dbReference type="EMBL" id="CRK99914.1"/>
    </source>
</evidence>
<name>A0A1J1IJH4_9DIPT</name>
<evidence type="ECO:0000313" key="2">
    <source>
        <dbReference type="Proteomes" id="UP000183832"/>
    </source>
</evidence>